<evidence type="ECO:0000313" key="1">
    <source>
        <dbReference type="EMBL" id="RTZ46804.1"/>
    </source>
</evidence>
<dbReference type="Proteomes" id="UP000276953">
    <property type="component" value="Unassembled WGS sequence"/>
</dbReference>
<dbReference type="EMBL" id="RYFC01000003">
    <property type="protein sequence ID" value="RTZ46804.1"/>
    <property type="molecule type" value="Genomic_DNA"/>
</dbReference>
<gene>
    <name evidence="1" type="ORF">EJ377_23320</name>
</gene>
<dbReference type="AlphaFoldDB" id="A0A3S0Q559"/>
<name>A0A3S0Q559_9FLAO</name>
<accession>A0A3S0Q559</accession>
<organism evidence="1 2">
    <name type="scientific">Chryseobacterium arthrosphaerae</name>
    <dbReference type="NCBI Taxonomy" id="651561"/>
    <lineage>
        <taxon>Bacteria</taxon>
        <taxon>Pseudomonadati</taxon>
        <taxon>Bacteroidota</taxon>
        <taxon>Flavobacteriia</taxon>
        <taxon>Flavobacteriales</taxon>
        <taxon>Weeksellaceae</taxon>
        <taxon>Chryseobacterium group</taxon>
        <taxon>Chryseobacterium</taxon>
    </lineage>
</organism>
<protein>
    <submittedName>
        <fullName evidence="1">Uncharacterized protein</fullName>
    </submittedName>
</protein>
<comment type="caution">
    <text evidence="1">The sequence shown here is derived from an EMBL/GenBank/DDBJ whole genome shotgun (WGS) entry which is preliminary data.</text>
</comment>
<proteinExistence type="predicted"/>
<reference evidence="1 2" key="1">
    <citation type="submission" date="2018-12" db="EMBL/GenBank/DDBJ databases">
        <title>Draft Genome Sequence of Chryseobacterium arthrosphaerae strain ED882-96 Isolated from the Blood of a Patient with Liver Cirrhosis in Taiwan.</title>
        <authorList>
            <person name="Lin J.-N."/>
            <person name="Lai C.-H."/>
            <person name="Yang C.-H."/>
            <person name="Huang Y.-H."/>
        </authorList>
    </citation>
    <scope>NUCLEOTIDE SEQUENCE [LARGE SCALE GENOMIC DNA]</scope>
    <source>
        <strain evidence="1 2">ED882-96</strain>
    </source>
</reference>
<evidence type="ECO:0000313" key="2">
    <source>
        <dbReference type="Proteomes" id="UP000276953"/>
    </source>
</evidence>
<sequence length="64" mass="7330">MLQYASDGKTPVYYYRFTKRDGFLTNEFNGISQPNAYALENGEFVFPSMDGFVFSIRTVSKLLS</sequence>